<name>H0EAJ5_9ACTN</name>
<dbReference type="Gene3D" id="3.40.50.880">
    <property type="match status" value="1"/>
</dbReference>
<protein>
    <submittedName>
        <fullName evidence="2">Glutamine amidotransferase class-I</fullName>
    </submittedName>
</protein>
<feature type="domain" description="Glutamine amidotransferase" evidence="1">
    <location>
        <begin position="66"/>
        <end position="165"/>
    </location>
</feature>
<dbReference type="CDD" id="cd01741">
    <property type="entry name" value="GATase1_1"/>
    <property type="match status" value="1"/>
</dbReference>
<accession>H0EAJ5</accession>
<dbReference type="InterPro" id="IPR044992">
    <property type="entry name" value="ChyE-like"/>
</dbReference>
<dbReference type="PATRIC" id="fig|1097667.3.peg.3834"/>
<dbReference type="PROSITE" id="PS51273">
    <property type="entry name" value="GATASE_TYPE_1"/>
    <property type="match status" value="1"/>
</dbReference>
<evidence type="ECO:0000313" key="2">
    <source>
        <dbReference type="EMBL" id="EHN09322.1"/>
    </source>
</evidence>
<reference evidence="2 3" key="1">
    <citation type="journal article" date="2013" name="Biodegradation">
        <title>Quantitative proteomic analysis of ibuprofen-degrading Patulibacter sp. strain I11.</title>
        <authorList>
            <person name="Almeida B."/>
            <person name="Kjeldal H."/>
            <person name="Lolas I."/>
            <person name="Knudsen A.D."/>
            <person name="Carvalho G."/>
            <person name="Nielsen K.L."/>
            <person name="Barreto Crespo M.T."/>
            <person name="Stensballe A."/>
            <person name="Nielsen J.L."/>
        </authorList>
    </citation>
    <scope>NUCLEOTIDE SEQUENCE [LARGE SCALE GENOMIC DNA]</scope>
    <source>
        <strain evidence="2 3">I11</strain>
    </source>
</reference>
<comment type="caution">
    <text evidence="2">The sequence shown here is derived from an EMBL/GenBank/DDBJ whole genome shotgun (WGS) entry which is preliminary data.</text>
</comment>
<proteinExistence type="predicted"/>
<keyword evidence="2" id="KW-0315">Glutamine amidotransferase</keyword>
<dbReference type="InterPro" id="IPR029062">
    <property type="entry name" value="Class_I_gatase-like"/>
</dbReference>
<evidence type="ECO:0000313" key="3">
    <source>
        <dbReference type="Proteomes" id="UP000005143"/>
    </source>
</evidence>
<gene>
    <name evidence="2" type="ORF">PAI11_38690</name>
</gene>
<evidence type="ECO:0000259" key="1">
    <source>
        <dbReference type="Pfam" id="PF00117"/>
    </source>
</evidence>
<dbReference type="GO" id="GO:0005829">
    <property type="term" value="C:cytosol"/>
    <property type="evidence" value="ECO:0007669"/>
    <property type="project" value="TreeGrafter"/>
</dbReference>
<organism evidence="2 3">
    <name type="scientific">Patulibacter medicamentivorans</name>
    <dbReference type="NCBI Taxonomy" id="1097667"/>
    <lineage>
        <taxon>Bacteria</taxon>
        <taxon>Bacillati</taxon>
        <taxon>Actinomycetota</taxon>
        <taxon>Thermoleophilia</taxon>
        <taxon>Solirubrobacterales</taxon>
        <taxon>Patulibacteraceae</taxon>
        <taxon>Patulibacter</taxon>
    </lineage>
</organism>
<dbReference type="EMBL" id="AGUD01000295">
    <property type="protein sequence ID" value="EHN09322.1"/>
    <property type="molecule type" value="Genomic_DNA"/>
</dbReference>
<dbReference type="PANTHER" id="PTHR42695:SF5">
    <property type="entry name" value="GLUTAMINE AMIDOTRANSFERASE YLR126C-RELATED"/>
    <property type="match status" value="1"/>
</dbReference>
<dbReference type="PANTHER" id="PTHR42695">
    <property type="entry name" value="GLUTAMINE AMIDOTRANSFERASE YLR126C-RELATED"/>
    <property type="match status" value="1"/>
</dbReference>
<sequence length="223" mass="23936">MLQCQADAPPGLLEPWARERGIALDVRRVDGGDPLPAPYRYDLAFALGSDASLIEQRPPWADPLVDWLRDAEAAAVPVLGICFGAQALALAHGGRVTRLARPEIGLVDVDSADADRIPGGPWIAWHEDVVALPPLAYELARNEFGPQAFCVGHAVAVQFHPEATAEILSRWADADEGRSLAAIGVERAALEQRARQIESQVSAAAFHLFDRFAGATVPLANAR</sequence>
<dbReference type="GO" id="GO:0016740">
    <property type="term" value="F:transferase activity"/>
    <property type="evidence" value="ECO:0007669"/>
    <property type="project" value="UniProtKB-KW"/>
</dbReference>
<dbReference type="Pfam" id="PF00117">
    <property type="entry name" value="GATase"/>
    <property type="match status" value="1"/>
</dbReference>
<keyword evidence="2" id="KW-0808">Transferase</keyword>
<dbReference type="Proteomes" id="UP000005143">
    <property type="component" value="Unassembled WGS sequence"/>
</dbReference>
<dbReference type="AlphaFoldDB" id="H0EAJ5"/>
<dbReference type="InterPro" id="IPR017926">
    <property type="entry name" value="GATASE"/>
</dbReference>
<keyword evidence="3" id="KW-1185">Reference proteome</keyword>
<dbReference type="SUPFAM" id="SSF52317">
    <property type="entry name" value="Class I glutamine amidotransferase-like"/>
    <property type="match status" value="1"/>
</dbReference>